<feature type="compositionally biased region" description="Low complexity" evidence="5">
    <location>
        <begin position="687"/>
        <end position="718"/>
    </location>
</feature>
<name>A0AAD6XIJ6_9AGAR</name>
<feature type="compositionally biased region" description="Low complexity" evidence="5">
    <location>
        <begin position="756"/>
        <end position="773"/>
    </location>
</feature>
<comment type="caution">
    <text evidence="7">The sequence shown here is derived from an EMBL/GenBank/DDBJ whole genome shotgun (WGS) entry which is preliminary data.</text>
</comment>
<feature type="region of interest" description="Disordered" evidence="5">
    <location>
        <begin position="617"/>
        <end position="786"/>
    </location>
</feature>
<accession>A0AAD6XIJ6</accession>
<keyword evidence="8" id="KW-1185">Reference proteome</keyword>
<evidence type="ECO:0000256" key="2">
    <source>
        <dbReference type="ARBA" id="ARBA00022771"/>
    </source>
</evidence>
<feature type="compositionally biased region" description="Low complexity" evidence="5">
    <location>
        <begin position="732"/>
        <end position="744"/>
    </location>
</feature>
<feature type="compositionally biased region" description="Basic and acidic residues" evidence="5">
    <location>
        <begin position="816"/>
        <end position="834"/>
    </location>
</feature>
<evidence type="ECO:0000256" key="1">
    <source>
        <dbReference type="ARBA" id="ARBA00022723"/>
    </source>
</evidence>
<reference evidence="7" key="1">
    <citation type="submission" date="2023-03" db="EMBL/GenBank/DDBJ databases">
        <title>Massive genome expansion in bonnet fungi (Mycena s.s.) driven by repeated elements and novel gene families across ecological guilds.</title>
        <authorList>
            <consortium name="Lawrence Berkeley National Laboratory"/>
            <person name="Harder C.B."/>
            <person name="Miyauchi S."/>
            <person name="Viragh M."/>
            <person name="Kuo A."/>
            <person name="Thoen E."/>
            <person name="Andreopoulos B."/>
            <person name="Lu D."/>
            <person name="Skrede I."/>
            <person name="Drula E."/>
            <person name="Henrissat B."/>
            <person name="Morin E."/>
            <person name="Kohler A."/>
            <person name="Barry K."/>
            <person name="LaButti K."/>
            <person name="Morin E."/>
            <person name="Salamov A."/>
            <person name="Lipzen A."/>
            <person name="Mereny Z."/>
            <person name="Hegedus B."/>
            <person name="Baldrian P."/>
            <person name="Stursova M."/>
            <person name="Weitz H."/>
            <person name="Taylor A."/>
            <person name="Grigoriev I.V."/>
            <person name="Nagy L.G."/>
            <person name="Martin F."/>
            <person name="Kauserud H."/>
        </authorList>
    </citation>
    <scope>NUCLEOTIDE SEQUENCE</scope>
    <source>
        <strain evidence="7">CBHHK173m</strain>
    </source>
</reference>
<feature type="region of interest" description="Disordered" evidence="5">
    <location>
        <begin position="799"/>
        <end position="834"/>
    </location>
</feature>
<feature type="compositionally biased region" description="Low complexity" evidence="5">
    <location>
        <begin position="617"/>
        <end position="654"/>
    </location>
</feature>
<evidence type="ECO:0000313" key="7">
    <source>
        <dbReference type="EMBL" id="KAJ7073270.1"/>
    </source>
</evidence>
<organism evidence="7 8">
    <name type="scientific">Mycena belliarum</name>
    <dbReference type="NCBI Taxonomy" id="1033014"/>
    <lineage>
        <taxon>Eukaryota</taxon>
        <taxon>Fungi</taxon>
        <taxon>Dikarya</taxon>
        <taxon>Basidiomycota</taxon>
        <taxon>Agaricomycotina</taxon>
        <taxon>Agaricomycetes</taxon>
        <taxon>Agaricomycetidae</taxon>
        <taxon>Agaricales</taxon>
        <taxon>Marasmiineae</taxon>
        <taxon>Mycenaceae</taxon>
        <taxon>Mycena</taxon>
    </lineage>
</organism>
<dbReference type="PROSITE" id="PS01358">
    <property type="entry name" value="ZF_RANBP2_1"/>
    <property type="match status" value="2"/>
</dbReference>
<evidence type="ECO:0000256" key="4">
    <source>
        <dbReference type="PROSITE-ProRule" id="PRU00322"/>
    </source>
</evidence>
<feature type="compositionally biased region" description="Low complexity" evidence="5">
    <location>
        <begin position="421"/>
        <end position="434"/>
    </location>
</feature>
<dbReference type="AlphaFoldDB" id="A0AAD6XIJ6"/>
<keyword evidence="3" id="KW-0862">Zinc</keyword>
<sequence length="994" mass="103797">MRSRRTTVTARAHAQLHGNANANAGLGGAPINQLENENENEADSENVSPTAPAPAPMPASALDAHRLQCQKLALSTPVAPARAPLGLGAPFSLARADNNGTRVFHAERAFDLSPPSSASSGSSDFDFGSPASSARGQDAFDAFVATRSRVVRGLAPATLWTLRAPAKEDGREGRGEKEGWEGCVWAVFRTHAEACAALALSPSPSSPSPSSLSQSLSAAPALEADLEPFAKLARVPLPPPLSAVQLYDTSSSSVAREAFGSLGAAGMEDYGYAQDYAQDYALGLGLGQQDFPLSTNPPSPSPSARGGGGTAFRLGDWICRAPGCAAHNFGRNLTCIACACPRSPPGNGNGNAPHDAPHEPHYSPHSSYLWALQNQAQAPRAQASPRFASASASASASSFASASVPGLMQYAPGPGLGASASAYAPQSPPAYARAAPPPQQSYLSSMHAQGVVTLPPPLPRSPPHTHHKALSASASAHAHQTHQTHQTHQVHQGHPLLTPSGRAFALGGKVQNVSPNPLNPCVLYWPDNEAFPEEGQIRPSGLMGVPPPILNTGNRGPISHQPGDWICLKCNYLNWRRRKVCQTCLPYAEGNGDSISAAVQAERIALLTSVLAQTRVSSPAPGSSAAYPSPSSASAYASPSSGAAYASPGSAAGYQGHGYPPPIGRAHPRAHSTTPAQAQRPFVDFSPPHTHQHPQAHPQAHPQQQQQQTQTQTQQQQQLFRAPVHRSHSHSELGNAGSLGSSASPIYQTAPHQHGQQSQSPYQSLYQTQSQSQARQHHPSPLQRHTLSMDACSSPVYERYGDGGGYKGGAGAGYGGERERYGGERERERERERDMRGELYAPAPSALLPAFLHDIVHSPTLGLSPASTSSADLSLDSLDSLEGYEYGYGYDGCDGEGYGRGGDGEGDEGEGESLPSSATRSTFSHGSGSAGGGDSAHASPLANIWRLDGEESKSLKAFARPRRGGGLVGGGGSAASSRNSSLDSERLRVRVAAS</sequence>
<dbReference type="SMART" id="SM00547">
    <property type="entry name" value="ZnF_RBZ"/>
    <property type="match status" value="2"/>
</dbReference>
<dbReference type="PROSITE" id="PS50199">
    <property type="entry name" value="ZF_RANBP2_2"/>
    <property type="match status" value="1"/>
</dbReference>
<dbReference type="InterPro" id="IPR036443">
    <property type="entry name" value="Znf_RanBP2_sf"/>
</dbReference>
<gene>
    <name evidence="7" type="ORF">B0H15DRAFT_806856</name>
</gene>
<evidence type="ECO:0000259" key="6">
    <source>
        <dbReference type="PROSITE" id="PS50199"/>
    </source>
</evidence>
<evidence type="ECO:0000256" key="5">
    <source>
        <dbReference type="SAM" id="MobiDB-lite"/>
    </source>
</evidence>
<feature type="region of interest" description="Disordered" evidence="5">
    <location>
        <begin position="895"/>
        <end position="939"/>
    </location>
</feature>
<feature type="compositionally biased region" description="Polar residues" evidence="5">
    <location>
        <begin position="914"/>
        <end position="923"/>
    </location>
</feature>
<dbReference type="Proteomes" id="UP001222325">
    <property type="component" value="Unassembled WGS sequence"/>
</dbReference>
<dbReference type="GO" id="GO:0008270">
    <property type="term" value="F:zinc ion binding"/>
    <property type="evidence" value="ECO:0007669"/>
    <property type="project" value="UniProtKB-KW"/>
</dbReference>
<keyword evidence="2 4" id="KW-0863">Zinc-finger</keyword>
<feature type="region of interest" description="Disordered" evidence="5">
    <location>
        <begin position="1"/>
        <end position="61"/>
    </location>
</feature>
<feature type="compositionally biased region" description="Gly residues" evidence="5">
    <location>
        <begin position="802"/>
        <end position="815"/>
    </location>
</feature>
<dbReference type="InterPro" id="IPR001876">
    <property type="entry name" value="Znf_RanBP2"/>
</dbReference>
<feature type="compositionally biased region" description="Low complexity" evidence="5">
    <location>
        <begin position="470"/>
        <end position="494"/>
    </location>
</feature>
<dbReference type="EMBL" id="JARJCN010000118">
    <property type="protein sequence ID" value="KAJ7073270.1"/>
    <property type="molecule type" value="Genomic_DNA"/>
</dbReference>
<feature type="region of interest" description="Disordered" evidence="5">
    <location>
        <begin position="957"/>
        <end position="994"/>
    </location>
</feature>
<feature type="compositionally biased region" description="Polar residues" evidence="5">
    <location>
        <begin position="745"/>
        <end position="755"/>
    </location>
</feature>
<evidence type="ECO:0000256" key="3">
    <source>
        <dbReference type="ARBA" id="ARBA00022833"/>
    </source>
</evidence>
<feature type="compositionally biased region" description="Low complexity" evidence="5">
    <location>
        <begin position="12"/>
        <end position="24"/>
    </location>
</feature>
<evidence type="ECO:0000313" key="8">
    <source>
        <dbReference type="Proteomes" id="UP001222325"/>
    </source>
</evidence>
<dbReference type="Gene3D" id="4.10.1060.10">
    <property type="entry name" value="Zinc finger, RanBP2-type"/>
    <property type="match status" value="2"/>
</dbReference>
<dbReference type="SUPFAM" id="SSF90209">
    <property type="entry name" value="Ran binding protein zinc finger-like"/>
    <property type="match status" value="2"/>
</dbReference>
<feature type="domain" description="RanBP2-type" evidence="6">
    <location>
        <begin position="313"/>
        <end position="344"/>
    </location>
</feature>
<proteinExistence type="predicted"/>
<feature type="region of interest" description="Disordered" evidence="5">
    <location>
        <begin position="421"/>
        <end position="502"/>
    </location>
</feature>
<protein>
    <recommendedName>
        <fullName evidence="6">RanBP2-type domain-containing protein</fullName>
    </recommendedName>
</protein>
<keyword evidence="1" id="KW-0479">Metal-binding</keyword>
<feature type="compositionally biased region" description="Gly residues" evidence="5">
    <location>
        <begin position="964"/>
        <end position="973"/>
    </location>
</feature>